<comment type="subcellular location">
    <subcellularLocation>
        <location evidence="1">Cell membrane</location>
        <topology evidence="1">Multi-pass membrane protein</topology>
    </subcellularLocation>
</comment>
<evidence type="ECO:0000256" key="8">
    <source>
        <dbReference type="SAM" id="Phobius"/>
    </source>
</evidence>
<keyword evidence="4" id="KW-1003">Cell membrane</keyword>
<dbReference type="KEGG" id="saes:HBH39_01620"/>
<sequence>MEGGTNNHSIISREALDVAIKIALMFAVIGYCFQIVRPFVLPILWGAIIAIALTPVASAIANRTGLKMGKASALLTVLIVALLIVPTVSFSGSLISGGQMIYEKLQSGSLTIPPPNEAVAGWPLIGEHLFQLWSSASSNLQQFTTEHNEQINSLLTKGATTLGGIGLTLLQFVVSTIIAGVFMSHTPAMNAFFQRLINRVNHGQGEEYVKLIVATVRSVVQGVLGVAVIQSIFAGLGMAVVGVPATGIWMMAVLFLAIIQLPPILILGPVAAYVFTVESSTVSVIFLIWCLAVSGSDAILKPMLMGRGVDIPMLVILLGAIGGMLLSGIVGLFVGAVVLALGYKLLMAWLGQDIAQNESDKVEQRS</sequence>
<organism evidence="9 10">
    <name type="scientific">Shewanella aestuarii</name>
    <dbReference type="NCBI Taxonomy" id="1028752"/>
    <lineage>
        <taxon>Bacteria</taxon>
        <taxon>Pseudomonadati</taxon>
        <taxon>Pseudomonadota</taxon>
        <taxon>Gammaproteobacteria</taxon>
        <taxon>Alteromonadales</taxon>
        <taxon>Shewanellaceae</taxon>
        <taxon>Shewanella</taxon>
    </lineage>
</organism>
<feature type="transmembrane region" description="Helical" evidence="8">
    <location>
        <begin position="162"/>
        <end position="183"/>
    </location>
</feature>
<evidence type="ECO:0000256" key="1">
    <source>
        <dbReference type="ARBA" id="ARBA00004651"/>
    </source>
</evidence>
<evidence type="ECO:0000256" key="4">
    <source>
        <dbReference type="ARBA" id="ARBA00022475"/>
    </source>
</evidence>
<evidence type="ECO:0000313" key="10">
    <source>
        <dbReference type="Proteomes" id="UP000502608"/>
    </source>
</evidence>
<gene>
    <name evidence="9" type="ORF">HBH39_01620</name>
</gene>
<protein>
    <submittedName>
        <fullName evidence="9">AI-2E family transporter</fullName>
    </submittedName>
</protein>
<feature type="transmembrane region" description="Helical" evidence="8">
    <location>
        <begin position="18"/>
        <end position="36"/>
    </location>
</feature>
<dbReference type="Pfam" id="PF01594">
    <property type="entry name" value="AI-2E_transport"/>
    <property type="match status" value="1"/>
</dbReference>
<proteinExistence type="inferred from homology"/>
<dbReference type="PANTHER" id="PTHR21716">
    <property type="entry name" value="TRANSMEMBRANE PROTEIN"/>
    <property type="match status" value="1"/>
</dbReference>
<evidence type="ECO:0000313" key="9">
    <source>
        <dbReference type="EMBL" id="QIR13350.1"/>
    </source>
</evidence>
<dbReference type="AlphaFoldDB" id="A0A6G9QFQ0"/>
<evidence type="ECO:0000256" key="2">
    <source>
        <dbReference type="ARBA" id="ARBA00009773"/>
    </source>
</evidence>
<reference evidence="9 10" key="1">
    <citation type="submission" date="2020-03" db="EMBL/GenBank/DDBJ databases">
        <title>Complete genome sequence of Shewanella sp.</title>
        <authorList>
            <person name="Kim Y.-S."/>
            <person name="Kim S.-J."/>
            <person name="Jung H.-K."/>
            <person name="Kim K.-H."/>
        </authorList>
    </citation>
    <scope>NUCLEOTIDE SEQUENCE [LARGE SCALE GENOMIC DNA]</scope>
    <source>
        <strain evidence="9 10">PN3F2</strain>
    </source>
</reference>
<dbReference type="PANTHER" id="PTHR21716:SF67">
    <property type="entry name" value="TRANSPORT PROTEIN YDIK-RELATED"/>
    <property type="match status" value="1"/>
</dbReference>
<accession>A0A6G9QFQ0</accession>
<dbReference type="InterPro" id="IPR002549">
    <property type="entry name" value="AI-2E-like"/>
</dbReference>
<dbReference type="Proteomes" id="UP000502608">
    <property type="component" value="Chromosome"/>
</dbReference>
<evidence type="ECO:0000256" key="3">
    <source>
        <dbReference type="ARBA" id="ARBA00022448"/>
    </source>
</evidence>
<dbReference type="EMBL" id="CP050313">
    <property type="protein sequence ID" value="QIR13350.1"/>
    <property type="molecule type" value="Genomic_DNA"/>
</dbReference>
<keyword evidence="10" id="KW-1185">Reference proteome</keyword>
<feature type="transmembrane region" description="Helical" evidence="8">
    <location>
        <begin position="282"/>
        <end position="300"/>
    </location>
</feature>
<evidence type="ECO:0000256" key="7">
    <source>
        <dbReference type="ARBA" id="ARBA00023136"/>
    </source>
</evidence>
<feature type="transmembrane region" description="Helical" evidence="8">
    <location>
        <begin position="219"/>
        <end position="242"/>
    </location>
</feature>
<evidence type="ECO:0000256" key="5">
    <source>
        <dbReference type="ARBA" id="ARBA00022692"/>
    </source>
</evidence>
<keyword evidence="7 8" id="KW-0472">Membrane</keyword>
<comment type="similarity">
    <text evidence="2">Belongs to the autoinducer-2 exporter (AI-2E) (TC 2.A.86) family.</text>
</comment>
<keyword evidence="5 8" id="KW-0812">Transmembrane</keyword>
<dbReference type="RefSeq" id="WP_167674998.1">
    <property type="nucleotide sequence ID" value="NZ_CP050313.1"/>
</dbReference>
<feature type="transmembrane region" description="Helical" evidence="8">
    <location>
        <begin position="312"/>
        <end position="341"/>
    </location>
</feature>
<dbReference type="GO" id="GO:0005886">
    <property type="term" value="C:plasma membrane"/>
    <property type="evidence" value="ECO:0007669"/>
    <property type="project" value="UniProtKB-SubCell"/>
</dbReference>
<feature type="transmembrane region" description="Helical" evidence="8">
    <location>
        <begin position="42"/>
        <end position="61"/>
    </location>
</feature>
<keyword evidence="3" id="KW-0813">Transport</keyword>
<name>A0A6G9QFQ0_9GAMM</name>
<feature type="transmembrane region" description="Helical" evidence="8">
    <location>
        <begin position="73"/>
        <end position="95"/>
    </location>
</feature>
<feature type="transmembrane region" description="Helical" evidence="8">
    <location>
        <begin position="248"/>
        <end position="275"/>
    </location>
</feature>
<evidence type="ECO:0000256" key="6">
    <source>
        <dbReference type="ARBA" id="ARBA00022989"/>
    </source>
</evidence>
<keyword evidence="6 8" id="KW-1133">Transmembrane helix</keyword>